<accession>A0A1I6ZKX8</accession>
<proteinExistence type="predicted"/>
<dbReference type="InterPro" id="IPR026444">
    <property type="entry name" value="Secre_tail"/>
</dbReference>
<sequence length="966" mass="99898">MNNEHRVKVNSLTFTENFAITSANVSNASCANNADGSIDVEVSYNKPCISYAWSNGATTQDVSGLLPGTYSLTITNPGAADITQTYTVGVEDITNPLAVAQDINVILDAAGNASIAAADVDGGSSDACGIAALAIDKSNFTCADQGANSVTLTVTDVNGNTSTASAIVTVIDSTAPAMATQDVTVYLDGSGSASITAADVDNGSTDACGVTLSVSPANFDCSATGNNTVTLTAIDASGNANTATATVTVIDSIAPAANTQDVTVYLDATGNASILGATSTQQVFNGNFANETQGFNLTSLTDWNVISGSVDIWSTFIPGSASGVSVDLSGNNNAHLESVQSVVFTPGSYTISFLHKNNSGSGEYQQNFSLSVGSLFNQTFTSTNATQTETINFTVTNTTTANVLLQQLGGNDASGCFIADLSIDKTIPASLMIDNGSNDNCGVASITASQTNFTCANIGANTVTLTVVDNSNNTASNTATVTVVDSTAPVAQAQDFVVALDANGLASISTADIDNGSSDVCGVTLALSQTNFTCADLGNNTVVLTVTDPSGNTSTATAVVTVEDNIAPTITCPANISYQAQPNDCSPSISWNAPQVWDNCSYTVTSSHQSGDNFEEGITTVSYTITDAAGNTATCSFDVEITTVPLSLNLNAATYVGGVNISCNGLTDGSIDATMDGGCLPYSYAWSDGQTTEDAANLGAGTYTLTVTDAKGRTISETVTLTEPEVLATSLVMSPDFPVAGQNQYTIYLGYGTQTVNLASTTTGGIQGYTYAWTNQDGVNVGNTASIDVSPMVPTNYTLLVTDANGCTTTASFFVDVIDARCGNNLNKVMVCHKESKTKKGVTTVEYHNICVSANAVPAHLAHGDYLGPCISAKMEAIEVVEEENIVLFPNPNNGSFSLFFTGEDHEVNAQVTIYSMDGRVIMTRTISSDELDHDVEFDFTNNSAGMYLLVVQQGDHVQTIKFSKN</sequence>
<evidence type="ECO:0000313" key="4">
    <source>
        <dbReference type="EMBL" id="SFT63275.1"/>
    </source>
</evidence>
<evidence type="ECO:0000259" key="3">
    <source>
        <dbReference type="PROSITE" id="PS50825"/>
    </source>
</evidence>
<dbReference type="InterPro" id="IPR025667">
    <property type="entry name" value="SprB_repeat"/>
</dbReference>
<dbReference type="Proteomes" id="UP000236454">
    <property type="component" value="Unassembled WGS sequence"/>
</dbReference>
<protein>
    <submittedName>
        <fullName evidence="4">Por secretion system C-terminal sorting domain-containing protein</fullName>
    </submittedName>
</protein>
<dbReference type="InterPro" id="IPR013783">
    <property type="entry name" value="Ig-like_fold"/>
</dbReference>
<dbReference type="Pfam" id="PF18962">
    <property type="entry name" value="Por_Secre_tail"/>
    <property type="match status" value="1"/>
</dbReference>
<dbReference type="Gene3D" id="2.60.40.10">
    <property type="entry name" value="Immunoglobulins"/>
    <property type="match status" value="2"/>
</dbReference>
<organism evidence="4 5">
    <name type="scientific">Lishizhenia tianjinensis</name>
    <dbReference type="NCBI Taxonomy" id="477690"/>
    <lineage>
        <taxon>Bacteria</taxon>
        <taxon>Pseudomonadati</taxon>
        <taxon>Bacteroidota</taxon>
        <taxon>Flavobacteriia</taxon>
        <taxon>Flavobacteriales</taxon>
        <taxon>Crocinitomicaceae</taxon>
        <taxon>Lishizhenia</taxon>
    </lineage>
</organism>
<dbReference type="AlphaFoldDB" id="A0A1I6ZKX8"/>
<dbReference type="PANTHER" id="PTHR24273:SF32">
    <property type="entry name" value="HYALIN"/>
    <property type="match status" value="1"/>
</dbReference>
<dbReference type="InterPro" id="IPR003410">
    <property type="entry name" value="HYR_dom"/>
</dbReference>
<dbReference type="Gene3D" id="2.60.40.740">
    <property type="match status" value="1"/>
</dbReference>
<keyword evidence="2" id="KW-0677">Repeat</keyword>
<reference evidence="4 5" key="1">
    <citation type="submission" date="2016-10" db="EMBL/GenBank/DDBJ databases">
        <authorList>
            <person name="de Groot N.N."/>
        </authorList>
    </citation>
    <scope>NUCLEOTIDE SEQUENCE [LARGE SCALE GENOMIC DNA]</scope>
    <source>
        <strain evidence="4 5">CGMCC 1.7005</strain>
    </source>
</reference>
<dbReference type="OrthoDB" id="9805017at2"/>
<dbReference type="NCBIfam" id="TIGR04183">
    <property type="entry name" value="Por_Secre_tail"/>
    <property type="match status" value="1"/>
</dbReference>
<gene>
    <name evidence="4" type="ORF">SAMN05216474_1443</name>
</gene>
<evidence type="ECO:0000313" key="5">
    <source>
        <dbReference type="Proteomes" id="UP000236454"/>
    </source>
</evidence>
<dbReference type="PANTHER" id="PTHR24273">
    <property type="entry name" value="FI04643P-RELATED"/>
    <property type="match status" value="1"/>
</dbReference>
<keyword evidence="1" id="KW-0732">Signal</keyword>
<keyword evidence="5" id="KW-1185">Reference proteome</keyword>
<dbReference type="Pfam" id="PF13573">
    <property type="entry name" value="SprB"/>
    <property type="match status" value="2"/>
</dbReference>
<dbReference type="EMBL" id="FPAS01000002">
    <property type="protein sequence ID" value="SFT63275.1"/>
    <property type="molecule type" value="Genomic_DNA"/>
</dbReference>
<name>A0A1I6ZKX8_9FLAO</name>
<evidence type="ECO:0000256" key="2">
    <source>
        <dbReference type="ARBA" id="ARBA00022737"/>
    </source>
</evidence>
<feature type="domain" description="HYR" evidence="3">
    <location>
        <begin position="563"/>
        <end position="643"/>
    </location>
</feature>
<dbReference type="RefSeq" id="WP_090247691.1">
    <property type="nucleotide sequence ID" value="NZ_FPAS01000002.1"/>
</dbReference>
<dbReference type="Pfam" id="PF02494">
    <property type="entry name" value="HYR"/>
    <property type="match status" value="1"/>
</dbReference>
<dbReference type="PROSITE" id="PS50825">
    <property type="entry name" value="HYR"/>
    <property type="match status" value="1"/>
</dbReference>
<dbReference type="STRING" id="477690.SAMN05216474_1443"/>
<evidence type="ECO:0000256" key="1">
    <source>
        <dbReference type="ARBA" id="ARBA00022729"/>
    </source>
</evidence>